<dbReference type="GO" id="GO:0008999">
    <property type="term" value="F:protein-N-terminal-alanine acetyltransferase activity"/>
    <property type="evidence" value="ECO:0007669"/>
    <property type="project" value="TreeGrafter"/>
</dbReference>
<comment type="caution">
    <text evidence="5">The sequence shown here is derived from an EMBL/GenBank/DDBJ whole genome shotgun (WGS) entry which is preliminary data.</text>
</comment>
<dbReference type="Pfam" id="PF13302">
    <property type="entry name" value="Acetyltransf_3"/>
    <property type="match status" value="1"/>
</dbReference>
<dbReference type="Gene3D" id="3.40.630.30">
    <property type="match status" value="1"/>
</dbReference>
<dbReference type="OrthoDB" id="5242221at2"/>
<dbReference type="EC" id="2.3.1.128" evidence="5"/>
<reference evidence="5 6" key="1">
    <citation type="submission" date="2014-03" db="EMBL/GenBank/DDBJ databases">
        <title>Genomics of Bifidobacteria.</title>
        <authorList>
            <person name="Ventura M."/>
            <person name="Milani C."/>
            <person name="Lugli G.A."/>
        </authorList>
    </citation>
    <scope>NUCLEOTIDE SEQUENCE [LARGE SCALE GENOMIC DNA]</scope>
    <source>
        <strain evidence="5 6">LMG 21589</strain>
    </source>
</reference>
<dbReference type="GO" id="GO:0005737">
    <property type="term" value="C:cytoplasm"/>
    <property type="evidence" value="ECO:0007669"/>
    <property type="project" value="TreeGrafter"/>
</dbReference>
<dbReference type="PANTHER" id="PTHR43792:SF8">
    <property type="entry name" value="[RIBOSOMAL PROTEIN US5]-ALANINE N-ACETYLTRANSFERASE"/>
    <property type="match status" value="1"/>
</dbReference>
<gene>
    <name evidence="5" type="ORF">BSCA_1111</name>
</gene>
<evidence type="ECO:0000256" key="3">
    <source>
        <dbReference type="ARBA" id="ARBA00038502"/>
    </source>
</evidence>
<organism evidence="5 6">
    <name type="scientific">Bifidobacterium scardovii</name>
    <dbReference type="NCBI Taxonomy" id="158787"/>
    <lineage>
        <taxon>Bacteria</taxon>
        <taxon>Bacillati</taxon>
        <taxon>Actinomycetota</taxon>
        <taxon>Actinomycetes</taxon>
        <taxon>Bifidobacteriales</taxon>
        <taxon>Bifidobacteriaceae</taxon>
        <taxon>Bifidobacterium</taxon>
    </lineage>
</organism>
<dbReference type="STRING" id="158787.BSCA_1111"/>
<evidence type="ECO:0000259" key="4">
    <source>
        <dbReference type="PROSITE" id="PS51186"/>
    </source>
</evidence>
<dbReference type="PROSITE" id="PS51186">
    <property type="entry name" value="GNAT"/>
    <property type="match status" value="1"/>
</dbReference>
<dbReference type="eggNOG" id="COG1670">
    <property type="taxonomic scope" value="Bacteria"/>
</dbReference>
<proteinExistence type="inferred from homology"/>
<accession>A0A087DJW6</accession>
<dbReference type="InterPro" id="IPR016181">
    <property type="entry name" value="Acyl_CoA_acyltransferase"/>
</dbReference>
<keyword evidence="6" id="KW-1185">Reference proteome</keyword>
<dbReference type="AlphaFoldDB" id="A0A087DJW6"/>
<evidence type="ECO:0000256" key="2">
    <source>
        <dbReference type="ARBA" id="ARBA00023315"/>
    </source>
</evidence>
<dbReference type="InterPro" id="IPR000182">
    <property type="entry name" value="GNAT_dom"/>
</dbReference>
<evidence type="ECO:0000313" key="6">
    <source>
        <dbReference type="Proteomes" id="UP000029033"/>
    </source>
</evidence>
<keyword evidence="1 5" id="KW-0808">Transferase</keyword>
<keyword evidence="2 5" id="KW-0012">Acyltransferase</keyword>
<name>A0A087DJW6_9BIFI</name>
<comment type="similarity">
    <text evidence="3">Belongs to the acetyltransferase family. RimJ subfamily.</text>
</comment>
<dbReference type="SUPFAM" id="SSF55729">
    <property type="entry name" value="Acyl-CoA N-acyltransferases (Nat)"/>
    <property type="match status" value="1"/>
</dbReference>
<dbReference type="PANTHER" id="PTHR43792">
    <property type="entry name" value="GNAT FAMILY, PUTATIVE (AFU_ORTHOLOGUE AFUA_3G00765)-RELATED-RELATED"/>
    <property type="match status" value="1"/>
</dbReference>
<dbReference type="EMBL" id="JGZO01000001">
    <property type="protein sequence ID" value="KFI95816.1"/>
    <property type="molecule type" value="Genomic_DNA"/>
</dbReference>
<dbReference type="InterPro" id="IPR051531">
    <property type="entry name" value="N-acetyltransferase"/>
</dbReference>
<sequence length="209" mass="23277">MPAVLPVAGEAGLPVRLRPLTIDDEPEWNEVRWDNTDWLAPWDSGDPMHGSPLTFNAWIQRQRRSEQDGTGALFAIVHQSRIVGQVSLGAVCYGSMRTGVVGYWVSHRYAGRGFAPLAVALLADWAFADPAGPQLHRLEIAILPENHRSRRVVEKLHAHAEGVRPRYMYINGRWRDHETYSLLAEDMGGGFAARVWRELAAAGQAPHEG</sequence>
<protein>
    <submittedName>
        <fullName evidence="5">Acetyltransferase</fullName>
        <ecNumber evidence="5">2.3.1.128</ecNumber>
    </submittedName>
</protein>
<feature type="domain" description="N-acetyltransferase" evidence="4">
    <location>
        <begin position="15"/>
        <end position="185"/>
    </location>
</feature>
<evidence type="ECO:0000256" key="1">
    <source>
        <dbReference type="ARBA" id="ARBA00022679"/>
    </source>
</evidence>
<evidence type="ECO:0000313" key="5">
    <source>
        <dbReference type="EMBL" id="KFI95816.1"/>
    </source>
</evidence>
<dbReference type="Proteomes" id="UP000029033">
    <property type="component" value="Unassembled WGS sequence"/>
</dbReference>